<dbReference type="AlphaFoldDB" id="A0A8J5USN6"/>
<dbReference type="RefSeq" id="XP_049265559.1">
    <property type="nucleotide sequence ID" value="XM_049404623.1"/>
</dbReference>
<evidence type="ECO:0000256" key="2">
    <source>
        <dbReference type="SAM" id="SignalP"/>
    </source>
</evidence>
<organism evidence="3 4">
    <name type="scientific">[Candida] subhashii</name>
    <dbReference type="NCBI Taxonomy" id="561895"/>
    <lineage>
        <taxon>Eukaryota</taxon>
        <taxon>Fungi</taxon>
        <taxon>Dikarya</taxon>
        <taxon>Ascomycota</taxon>
        <taxon>Saccharomycotina</taxon>
        <taxon>Pichiomycetes</taxon>
        <taxon>Debaryomycetaceae</taxon>
        <taxon>Spathaspora</taxon>
    </lineage>
</organism>
<feature type="transmembrane region" description="Helical" evidence="1">
    <location>
        <begin position="39"/>
        <end position="63"/>
    </location>
</feature>
<dbReference type="EMBL" id="JAGSYN010000050">
    <property type="protein sequence ID" value="KAG7665327.1"/>
    <property type="molecule type" value="Genomic_DNA"/>
</dbReference>
<keyword evidence="1" id="KW-0472">Membrane</keyword>
<keyword evidence="1" id="KW-0812">Transmembrane</keyword>
<evidence type="ECO:0000313" key="3">
    <source>
        <dbReference type="EMBL" id="KAG7665327.1"/>
    </source>
</evidence>
<dbReference type="GeneID" id="73467816"/>
<keyword evidence="2" id="KW-0732">Signal</keyword>
<feature type="signal peptide" evidence="2">
    <location>
        <begin position="1"/>
        <end position="29"/>
    </location>
</feature>
<protein>
    <submittedName>
        <fullName evidence="3">Uncharacterized protein</fullName>
    </submittedName>
</protein>
<proteinExistence type="predicted"/>
<keyword evidence="1" id="KW-1133">Transmembrane helix</keyword>
<evidence type="ECO:0000313" key="4">
    <source>
        <dbReference type="Proteomes" id="UP000694255"/>
    </source>
</evidence>
<keyword evidence="4" id="KW-1185">Reference proteome</keyword>
<accession>A0A8J5USN6</accession>
<comment type="caution">
    <text evidence="3">The sequence shown here is derived from an EMBL/GenBank/DDBJ whole genome shotgun (WGS) entry which is preliminary data.</text>
</comment>
<feature type="chain" id="PRO_5035165703" evidence="2">
    <location>
        <begin position="30"/>
        <end position="163"/>
    </location>
</feature>
<name>A0A8J5USN6_9ASCO</name>
<gene>
    <name evidence="3" type="ORF">J8A68_001015</name>
</gene>
<dbReference type="Proteomes" id="UP000694255">
    <property type="component" value="Unassembled WGS sequence"/>
</dbReference>
<sequence length="163" mass="19142">MFNSLQHWLWLVCLFLSILILMWHNQTWAYVNSKVTLELAGFIISCWILLGLKLMGFEFIMSIRSLIVKLMRFGNACSRKCEDARLKLIIWLNDSILESSTYKDSPMLYKKKEKDWSSFNSIEEIVFEDNSDLSLKLLERLLSKVTVLHKVAQYTSARQPNKK</sequence>
<reference evidence="3 4" key="1">
    <citation type="journal article" date="2021" name="DNA Res.">
        <title>Genome analysis of Candida subhashii reveals its hybrid nature and dual mitochondrial genome conformations.</title>
        <authorList>
            <person name="Mixao V."/>
            <person name="Hegedusova E."/>
            <person name="Saus E."/>
            <person name="Pryszcz L.P."/>
            <person name="Cillingova A."/>
            <person name="Nosek J."/>
            <person name="Gabaldon T."/>
        </authorList>
    </citation>
    <scope>NUCLEOTIDE SEQUENCE [LARGE SCALE GENOMIC DNA]</scope>
    <source>
        <strain evidence="3 4">CBS 10753</strain>
    </source>
</reference>
<evidence type="ECO:0000256" key="1">
    <source>
        <dbReference type="SAM" id="Phobius"/>
    </source>
</evidence>